<evidence type="ECO:0000313" key="3">
    <source>
        <dbReference type="Proteomes" id="UP000319619"/>
    </source>
</evidence>
<name>A0A532V0A9_UNCL8</name>
<evidence type="ECO:0000313" key="2">
    <source>
        <dbReference type="EMBL" id="TKJ40608.1"/>
    </source>
</evidence>
<organism evidence="2 3">
    <name type="scientific">candidate division LCP-89 bacterium B3_LCP</name>
    <dbReference type="NCBI Taxonomy" id="2012998"/>
    <lineage>
        <taxon>Bacteria</taxon>
        <taxon>Pseudomonadati</taxon>
        <taxon>Bacteria division LCP-89</taxon>
    </lineage>
</organism>
<sequence length="375" mass="42974">MADSDLITSSTWPKDVVSSPTSIPRDDAGHLIVFLACPFTPIEKADDLRMFIQNICNSIADQFGAMKIQCIRADDISTPGIIHSDIWKYIYHADALIFDVTGKNGNVLLELGVAAACRSCNNVIIIRDQEDIIFDDKFLFDISPARHILYSLSSFKKQTEFSDRLYKALIFALAPTPFKSGDVSEPLFPFEFSRKQGFIPKELLSPPECHRTLIAEGLEFGSLWYFRPSWITITDSDYRDVEIEATLRFSKLHPQKKPHETWIGIALRSLHFYVNYGYLVYVKGNGEIYYTSLKDERTKDEDMRIGAISDFDIFNEDIKFSLSFKNNNLNISVNEFSENVDLKGKYVPNSGKIRFQTYWCRGFIKEIRANILDLQ</sequence>
<evidence type="ECO:0000256" key="1">
    <source>
        <dbReference type="SAM" id="MobiDB-lite"/>
    </source>
</evidence>
<reference evidence="2 3" key="1">
    <citation type="submission" date="2017-06" db="EMBL/GenBank/DDBJ databases">
        <title>Novel microbial phyla capable of carbon fixation and sulfur reduction in deep-sea sediments.</title>
        <authorList>
            <person name="Huang J."/>
            <person name="Baker B."/>
            <person name="Wang Y."/>
        </authorList>
    </citation>
    <scope>NUCLEOTIDE SEQUENCE [LARGE SCALE GENOMIC DNA]</scope>
    <source>
        <strain evidence="2">B3_LCP</strain>
    </source>
</reference>
<accession>A0A532V0A9</accession>
<protein>
    <submittedName>
        <fullName evidence="2">Uncharacterized protein</fullName>
    </submittedName>
</protein>
<dbReference type="Proteomes" id="UP000319619">
    <property type="component" value="Unassembled WGS sequence"/>
</dbReference>
<comment type="caution">
    <text evidence="2">The sequence shown here is derived from an EMBL/GenBank/DDBJ whole genome shotgun (WGS) entry which is preliminary data.</text>
</comment>
<dbReference type="AlphaFoldDB" id="A0A532V0A9"/>
<proteinExistence type="predicted"/>
<dbReference type="EMBL" id="NJBN01000004">
    <property type="protein sequence ID" value="TKJ40608.1"/>
    <property type="molecule type" value="Genomic_DNA"/>
</dbReference>
<gene>
    <name evidence="2" type="ORF">CEE37_06490</name>
</gene>
<feature type="region of interest" description="Disordered" evidence="1">
    <location>
        <begin position="1"/>
        <end position="21"/>
    </location>
</feature>